<comment type="caution">
    <text evidence="10">The sequence shown here is derived from an EMBL/GenBank/DDBJ whole genome shotgun (WGS) entry which is preliminary data.</text>
</comment>
<comment type="subcellular location">
    <subcellularLocation>
        <location evidence="1">Membrane</location>
    </subcellularLocation>
</comment>
<dbReference type="AlphaFoldDB" id="A0A8J6T3H3"/>
<evidence type="ECO:0000313" key="10">
    <source>
        <dbReference type="EMBL" id="MBC8176182.1"/>
    </source>
</evidence>
<evidence type="ECO:0000256" key="9">
    <source>
        <dbReference type="SAM" id="Phobius"/>
    </source>
</evidence>
<dbReference type="Gene3D" id="1.20.1300.10">
    <property type="entry name" value="Fumarate reductase/succinate dehydrogenase, transmembrane subunit"/>
    <property type="match status" value="1"/>
</dbReference>
<keyword evidence="6 8" id="KW-0408">Iron</keyword>
<name>A0A8J6T3H3_9DELT</name>
<dbReference type="GO" id="GO:0046872">
    <property type="term" value="F:metal ion binding"/>
    <property type="evidence" value="ECO:0007669"/>
    <property type="project" value="UniProtKB-KW"/>
</dbReference>
<dbReference type="PIRSF" id="PIRSF000177">
    <property type="entry name" value="Fumar_rd_cyt_b"/>
    <property type="match status" value="1"/>
</dbReference>
<keyword evidence="7 9" id="KW-0472">Membrane</keyword>
<dbReference type="InterPro" id="IPR000701">
    <property type="entry name" value="SuccDH_FuR_B_TM-su"/>
</dbReference>
<dbReference type="Pfam" id="PF01127">
    <property type="entry name" value="Sdh_cyt"/>
    <property type="match status" value="1"/>
</dbReference>
<keyword evidence="3 9" id="KW-0812">Transmembrane</keyword>
<feature type="binding site" description="axial binding residue" evidence="8">
    <location>
        <position position="166"/>
    </location>
    <ligand>
        <name>heme b</name>
        <dbReference type="ChEBI" id="CHEBI:60344"/>
        <label>bD</label>
    </ligand>
    <ligandPart>
        <name>Fe</name>
        <dbReference type="ChEBI" id="CHEBI:18248"/>
    </ligandPart>
</feature>
<feature type="transmembrane region" description="Helical" evidence="9">
    <location>
        <begin position="108"/>
        <end position="130"/>
    </location>
</feature>
<dbReference type="Proteomes" id="UP000650524">
    <property type="component" value="Unassembled WGS sequence"/>
</dbReference>
<dbReference type="GO" id="GO:0016020">
    <property type="term" value="C:membrane"/>
    <property type="evidence" value="ECO:0007669"/>
    <property type="project" value="UniProtKB-SubCell"/>
</dbReference>
<dbReference type="EMBL" id="JACNJD010000105">
    <property type="protein sequence ID" value="MBC8176182.1"/>
    <property type="molecule type" value="Genomic_DNA"/>
</dbReference>
<sequence>MAIDTTIYVRSPGVGSALFDWIQMLTGVGLITFMWSHMILVASVNLGAGAMDTLAHFLEATYMAQVGGPLIGATFLLHFILAARKVPFRAEQQSTIWKHARTLHHLDTWLWLIQAGTAMVILIMGSIHMWTVLTDLPITAAKSAARIQGGFWLVFYLILLPMVELHVGIGFYRIGVKWGFIKRSNRKGLKRFENILTGIFILIGLITLIRFMTLPV</sequence>
<feature type="binding site" description="axial binding residue" evidence="8">
    <location>
        <position position="37"/>
    </location>
    <ligand>
        <name>heme b</name>
        <dbReference type="ChEBI" id="CHEBI:60344"/>
        <label>bD</label>
    </ligand>
    <ligandPart>
        <name>Fe</name>
        <dbReference type="ChEBI" id="CHEBI:18248"/>
    </ligandPart>
</feature>
<evidence type="ECO:0000256" key="7">
    <source>
        <dbReference type="ARBA" id="ARBA00023136"/>
    </source>
</evidence>
<evidence type="ECO:0000256" key="2">
    <source>
        <dbReference type="ARBA" id="ARBA00022617"/>
    </source>
</evidence>
<dbReference type="SUPFAM" id="SSF81343">
    <property type="entry name" value="Fumarate reductase respiratory complex transmembrane subunits"/>
    <property type="match status" value="1"/>
</dbReference>
<organism evidence="10 11">
    <name type="scientific">Candidatus Desulfacyla euxinica</name>
    <dbReference type="NCBI Taxonomy" id="2841693"/>
    <lineage>
        <taxon>Bacteria</taxon>
        <taxon>Deltaproteobacteria</taxon>
        <taxon>Candidatus Desulfacyla</taxon>
    </lineage>
</organism>
<feature type="binding site" description="axial binding residue" evidence="8">
    <location>
        <position position="128"/>
    </location>
    <ligand>
        <name>heme b</name>
        <dbReference type="ChEBI" id="CHEBI:60344"/>
        <label>bD</label>
    </ligand>
    <ligandPart>
        <name>Fe</name>
        <dbReference type="ChEBI" id="CHEBI:18248"/>
    </ligandPart>
</feature>
<evidence type="ECO:0000256" key="5">
    <source>
        <dbReference type="ARBA" id="ARBA00022989"/>
    </source>
</evidence>
<feature type="transmembrane region" description="Helical" evidence="9">
    <location>
        <begin position="150"/>
        <end position="174"/>
    </location>
</feature>
<evidence type="ECO:0000256" key="4">
    <source>
        <dbReference type="ARBA" id="ARBA00022723"/>
    </source>
</evidence>
<dbReference type="InterPro" id="IPR034804">
    <property type="entry name" value="SQR/QFR_C/D"/>
</dbReference>
<evidence type="ECO:0000256" key="8">
    <source>
        <dbReference type="PIRSR" id="PIRSR000177-1"/>
    </source>
</evidence>
<keyword evidence="5 9" id="KW-1133">Transmembrane helix</keyword>
<keyword evidence="2 8" id="KW-0349">Heme</keyword>
<protein>
    <submittedName>
        <fullName evidence="10">Succinate dehydrogenase/fumarate reductase cytochrome b subunit</fullName>
    </submittedName>
</protein>
<accession>A0A8J6T3H3</accession>
<keyword evidence="4 8" id="KW-0479">Metal-binding</keyword>
<feature type="transmembrane region" description="Helical" evidence="9">
    <location>
        <begin position="62"/>
        <end position="83"/>
    </location>
</feature>
<dbReference type="InterPro" id="IPR004224">
    <property type="entry name" value="Fum_red_B_TM"/>
</dbReference>
<gene>
    <name evidence="10" type="ORF">H8E19_02160</name>
</gene>
<evidence type="ECO:0000256" key="6">
    <source>
        <dbReference type="ARBA" id="ARBA00023004"/>
    </source>
</evidence>
<evidence type="ECO:0000256" key="1">
    <source>
        <dbReference type="ARBA" id="ARBA00004370"/>
    </source>
</evidence>
<feature type="binding site" description="axial binding residue" evidence="8">
    <location>
        <position position="78"/>
    </location>
    <ligand>
        <name>heme b</name>
        <dbReference type="ChEBI" id="CHEBI:60344"/>
        <label>bD</label>
    </ligand>
    <ligandPart>
        <name>Fe</name>
        <dbReference type="ChEBI" id="CHEBI:18248"/>
    </ligandPart>
</feature>
<feature type="transmembrane region" description="Helical" evidence="9">
    <location>
        <begin position="195"/>
        <end position="213"/>
    </location>
</feature>
<dbReference type="GO" id="GO:0006099">
    <property type="term" value="P:tricarboxylic acid cycle"/>
    <property type="evidence" value="ECO:0007669"/>
    <property type="project" value="InterPro"/>
</dbReference>
<evidence type="ECO:0000313" key="11">
    <source>
        <dbReference type="Proteomes" id="UP000650524"/>
    </source>
</evidence>
<evidence type="ECO:0000256" key="3">
    <source>
        <dbReference type="ARBA" id="ARBA00022692"/>
    </source>
</evidence>
<reference evidence="10 11" key="1">
    <citation type="submission" date="2020-08" db="EMBL/GenBank/DDBJ databases">
        <title>Bridging the membrane lipid divide: bacteria of the FCB group superphylum have the potential to synthesize archaeal ether lipids.</title>
        <authorList>
            <person name="Villanueva L."/>
            <person name="Von Meijenfeldt F.A.B."/>
            <person name="Westbye A.B."/>
            <person name="Yadav S."/>
            <person name="Hopmans E.C."/>
            <person name="Dutilh B.E."/>
            <person name="Sinninghe Damste J.S."/>
        </authorList>
    </citation>
    <scope>NUCLEOTIDE SEQUENCE [LARGE SCALE GENOMIC DNA]</scope>
    <source>
        <strain evidence="10">NIOZ-UU27</strain>
    </source>
</reference>
<feature type="transmembrane region" description="Helical" evidence="9">
    <location>
        <begin position="21"/>
        <end position="42"/>
    </location>
</feature>
<proteinExistence type="predicted"/>